<feature type="compositionally biased region" description="Acidic residues" evidence="1">
    <location>
        <begin position="226"/>
        <end position="238"/>
    </location>
</feature>
<organism evidence="3">
    <name type="scientific">Salmonella enterica</name>
    <name type="common">Salmonella choleraesuis</name>
    <dbReference type="NCBI Taxonomy" id="28901"/>
    <lineage>
        <taxon>Bacteria</taxon>
        <taxon>Pseudomonadati</taxon>
        <taxon>Pseudomonadota</taxon>
        <taxon>Gammaproteobacteria</taxon>
        <taxon>Enterobacterales</taxon>
        <taxon>Enterobacteriaceae</taxon>
        <taxon>Salmonella</taxon>
    </lineage>
</organism>
<sequence>MNLKELLNDISKLTGLILQPVNANSDKLSLIELDQNTGKYFVKPATGKKVSRNIYEFEHVLKDLLEFGYANVESSLGGSGSSRQHPETIISNLPYIEFFKYKNKKHILLVDKPSHELGTLKEASGNDLKKARAALAAREKLSFYEIHENLKFVNGLINNSLQEIRTKYPGELKQEGISQCINVLNSLEYEFSQIFFKSHNILKDGKSEYLPSIYDNKESGTSSLKDEDDSDNDSEDVFENESVNFDRKNLKIRQIVMSFSLIYDRIQYKEIELQPDFQRKERVWSPKEKSLLIESILLGLPIPMFYFAEREDGTWLIVDGLQRTTTIFDYMRGEFVLTDLKYFKDPEDSVYRKSFQDLPRQYQRKIREYQINGHLISVEKNDFEMVRELFQRINTYGRALSPQEIRCALNPGSSIPFIRYLAETPEFVNATFGKVNDKRMKDMEYVLGIISHILFGYKNYNFNREDEFLVNTMQYLNKYNFKLNGKFSDEKPKVLPEWNSSECDHLFYILFDKFKNGLYVSAEIFDSLRFKKKNSDSLNKQLVIMLVSVFALLPSEISDRIIVEKEEFINEFEKLVSGETPAFVPWISESYNDQKDKDFEYSISQSTGKKATILYRFSNFVELIKKFTGQDIIIEGITKDAN</sequence>
<dbReference type="PANTHER" id="PTHR39639:SF1">
    <property type="entry name" value="DUF262 DOMAIN-CONTAINING PROTEIN"/>
    <property type="match status" value="1"/>
</dbReference>
<name>A0A5T2WIN7_SALER</name>
<protein>
    <submittedName>
        <fullName evidence="3">DUF262 domain-containing protein</fullName>
    </submittedName>
</protein>
<proteinExistence type="predicted"/>
<dbReference type="EMBL" id="AACWFO010000005">
    <property type="protein sequence ID" value="EAM8418211.1"/>
    <property type="molecule type" value="Genomic_DNA"/>
</dbReference>
<feature type="region of interest" description="Disordered" evidence="1">
    <location>
        <begin position="218"/>
        <end position="238"/>
    </location>
</feature>
<accession>A0A5T2WIN7</accession>
<evidence type="ECO:0000259" key="2">
    <source>
        <dbReference type="Pfam" id="PF03235"/>
    </source>
</evidence>
<gene>
    <name evidence="3" type="ORF">AC527_13230</name>
</gene>
<dbReference type="AlphaFoldDB" id="A0A5T2WIN7"/>
<dbReference type="InterPro" id="IPR004919">
    <property type="entry name" value="GmrSD_N"/>
</dbReference>
<feature type="domain" description="GmrSD restriction endonucleases N-terminal" evidence="2">
    <location>
        <begin position="271"/>
        <end position="407"/>
    </location>
</feature>
<dbReference type="Pfam" id="PF03235">
    <property type="entry name" value="GmrSD_N"/>
    <property type="match status" value="1"/>
</dbReference>
<reference evidence="3" key="1">
    <citation type="submission" date="2018-08" db="EMBL/GenBank/DDBJ databases">
        <authorList>
            <consortium name="GenomeTrakr network: Whole genome sequencing for foodborne pathogen traceback"/>
        </authorList>
    </citation>
    <scope>NUCLEOTIDE SEQUENCE</scope>
    <source>
        <strain evidence="3">FDA00009177</strain>
    </source>
</reference>
<evidence type="ECO:0000313" key="3">
    <source>
        <dbReference type="EMBL" id="EAM8418211.1"/>
    </source>
</evidence>
<evidence type="ECO:0000256" key="1">
    <source>
        <dbReference type="SAM" id="MobiDB-lite"/>
    </source>
</evidence>
<comment type="caution">
    <text evidence="3">The sequence shown here is derived from an EMBL/GenBank/DDBJ whole genome shotgun (WGS) entry which is preliminary data.</text>
</comment>
<dbReference type="PANTHER" id="PTHR39639">
    <property type="entry name" value="CHROMOSOME 16, WHOLE GENOME SHOTGUN SEQUENCE"/>
    <property type="match status" value="1"/>
</dbReference>